<organism evidence="1 2">
    <name type="scientific">Streptomyces daliensis</name>
    <dbReference type="NCBI Taxonomy" id="299421"/>
    <lineage>
        <taxon>Bacteria</taxon>
        <taxon>Bacillati</taxon>
        <taxon>Actinomycetota</taxon>
        <taxon>Actinomycetes</taxon>
        <taxon>Kitasatosporales</taxon>
        <taxon>Streptomycetaceae</taxon>
        <taxon>Streptomyces</taxon>
    </lineage>
</organism>
<evidence type="ECO:0000313" key="2">
    <source>
        <dbReference type="Proteomes" id="UP000675554"/>
    </source>
</evidence>
<proteinExistence type="predicted"/>
<dbReference type="EMBL" id="JAGSMN010001819">
    <property type="protein sequence ID" value="MBR7678762.1"/>
    <property type="molecule type" value="Genomic_DNA"/>
</dbReference>
<protein>
    <submittedName>
        <fullName evidence="1">Uncharacterized protein</fullName>
    </submittedName>
</protein>
<dbReference type="InterPro" id="IPR045428">
    <property type="entry name" value="EACC1"/>
</dbReference>
<gene>
    <name evidence="1" type="ORF">KDA82_38600</name>
</gene>
<evidence type="ECO:0000313" key="1">
    <source>
        <dbReference type="EMBL" id="MBR7678762.1"/>
    </source>
</evidence>
<dbReference type="AlphaFoldDB" id="A0A8T4J699"/>
<comment type="caution">
    <text evidence="1">The sequence shown here is derived from an EMBL/GenBank/DDBJ whole genome shotgun (WGS) entry which is preliminary data.</text>
</comment>
<name>A0A8T4J699_9ACTN</name>
<keyword evidence="2" id="KW-1185">Reference proteome</keyword>
<sequence length="140" mass="15010">MRPYVRLAVNSRNAPEAVDSATHVLRRRLAELADQGGTWECVRTVPRPGAPDALGPVSDLLVEFVVDDELTPSAALAAASYLVRAVIGHFRAQPDRSQSVTVTAGDESVELRAQGVAPEETGRLEALIAERLTRPGASRE</sequence>
<dbReference type="Pfam" id="PF19953">
    <property type="entry name" value="EACC1"/>
    <property type="match status" value="1"/>
</dbReference>
<accession>A0A8T4J699</accession>
<reference evidence="1" key="1">
    <citation type="submission" date="2021-04" db="EMBL/GenBank/DDBJ databases">
        <title>Sequencing of actinobacteria type strains.</title>
        <authorList>
            <person name="Nguyen G.-S."/>
            <person name="Wentzel A."/>
        </authorList>
    </citation>
    <scope>NUCLEOTIDE SEQUENCE</scope>
    <source>
        <strain evidence="1">DSM 42095</strain>
    </source>
</reference>
<dbReference type="Proteomes" id="UP000675554">
    <property type="component" value="Unassembled WGS sequence"/>
</dbReference>